<sequence length="88" mass="9734">MASDQVAMFTFTLAGDRSIGPAALTALWRQACGTRDVGVDRKESHREGRPVYTLYAPRQLKDLHGVEMRLRALLESASLNASVSPVYR</sequence>
<dbReference type="EMBL" id="JARXRN010000020">
    <property type="protein sequence ID" value="MDH5830077.1"/>
    <property type="molecule type" value="Genomic_DNA"/>
</dbReference>
<evidence type="ECO:0000313" key="2">
    <source>
        <dbReference type="Proteomes" id="UP001156831"/>
    </source>
</evidence>
<organism evidence="1 2">
    <name type="scientific">Luteimonas rhizosphaericola</name>
    <dbReference type="NCBI Taxonomy" id="3042024"/>
    <lineage>
        <taxon>Bacteria</taxon>
        <taxon>Pseudomonadati</taxon>
        <taxon>Pseudomonadota</taxon>
        <taxon>Gammaproteobacteria</taxon>
        <taxon>Lysobacterales</taxon>
        <taxon>Lysobacteraceae</taxon>
        <taxon>Luteimonas</taxon>
    </lineage>
</organism>
<dbReference type="Proteomes" id="UP001156831">
    <property type="component" value="Unassembled WGS sequence"/>
</dbReference>
<gene>
    <name evidence="1" type="ORF">QFW80_06040</name>
</gene>
<proteinExistence type="predicted"/>
<accession>A0ABT6JHC2</accession>
<dbReference type="RefSeq" id="WP_280600534.1">
    <property type="nucleotide sequence ID" value="NZ_JARXRN010000020.1"/>
</dbReference>
<comment type="caution">
    <text evidence="1">The sequence shown here is derived from an EMBL/GenBank/DDBJ whole genome shotgun (WGS) entry which is preliminary data.</text>
</comment>
<name>A0ABT6JHC2_9GAMM</name>
<evidence type="ECO:0000313" key="1">
    <source>
        <dbReference type="EMBL" id="MDH5830077.1"/>
    </source>
</evidence>
<keyword evidence="2" id="KW-1185">Reference proteome</keyword>
<reference evidence="1 2" key="1">
    <citation type="submission" date="2023-04" db="EMBL/GenBank/DDBJ databases">
        <title>Luteimonas sp. M1R5S18.</title>
        <authorList>
            <person name="Sun J.-Q."/>
        </authorList>
    </citation>
    <scope>NUCLEOTIDE SEQUENCE [LARGE SCALE GENOMIC DNA]</scope>
    <source>
        <strain evidence="1 2">M1R5S18</strain>
    </source>
</reference>
<protein>
    <submittedName>
        <fullName evidence="1">Uncharacterized protein</fullName>
    </submittedName>
</protein>